<sequence>MYVEFPQPDQINKINPCPSFKEVKIAQYSCSVAQDNKTTNIWFKLANFDFQLTIFRSFPGLPAYCIFL</sequence>
<proteinExistence type="predicted"/>
<organism evidence="1">
    <name type="scientific">Solanum chacoense</name>
    <name type="common">Chaco potato</name>
    <dbReference type="NCBI Taxonomy" id="4108"/>
    <lineage>
        <taxon>Eukaryota</taxon>
        <taxon>Viridiplantae</taxon>
        <taxon>Streptophyta</taxon>
        <taxon>Embryophyta</taxon>
        <taxon>Tracheophyta</taxon>
        <taxon>Spermatophyta</taxon>
        <taxon>Magnoliopsida</taxon>
        <taxon>eudicotyledons</taxon>
        <taxon>Gunneridae</taxon>
        <taxon>Pentapetalae</taxon>
        <taxon>asterids</taxon>
        <taxon>lamiids</taxon>
        <taxon>Solanales</taxon>
        <taxon>Solanaceae</taxon>
        <taxon>Solanoideae</taxon>
        <taxon>Solaneae</taxon>
        <taxon>Solanum</taxon>
    </lineage>
</organism>
<name>A0A0V0HCB3_SOLCH</name>
<accession>A0A0V0HCB3</accession>
<evidence type="ECO:0000313" key="1">
    <source>
        <dbReference type="EMBL" id="JAP17687.1"/>
    </source>
</evidence>
<dbReference type="AlphaFoldDB" id="A0A0V0HCB3"/>
<dbReference type="EMBL" id="GEDG01022216">
    <property type="protein sequence ID" value="JAP17687.1"/>
    <property type="molecule type" value="Transcribed_RNA"/>
</dbReference>
<protein>
    <submittedName>
        <fullName evidence="1">Putative ovule protein</fullName>
    </submittedName>
</protein>
<reference evidence="1" key="1">
    <citation type="submission" date="2015-12" db="EMBL/GenBank/DDBJ databases">
        <title>Gene expression during late stages of embryo sac development: a critical building block for successful pollen-pistil interactions.</title>
        <authorList>
            <person name="Liu Y."/>
            <person name="Joly V."/>
            <person name="Sabar M."/>
            <person name="Matton D.P."/>
        </authorList>
    </citation>
    <scope>NUCLEOTIDE SEQUENCE</scope>
</reference>